<keyword evidence="2" id="KW-1185">Reference proteome</keyword>
<organism evidence="1 2">
    <name type="scientific">Pedobacter frigoris</name>
    <dbReference type="NCBI Taxonomy" id="2571272"/>
    <lineage>
        <taxon>Bacteria</taxon>
        <taxon>Pseudomonadati</taxon>
        <taxon>Bacteroidota</taxon>
        <taxon>Sphingobacteriia</taxon>
        <taxon>Sphingobacteriales</taxon>
        <taxon>Sphingobacteriaceae</taxon>
        <taxon>Pedobacter</taxon>
    </lineage>
</organism>
<proteinExistence type="predicted"/>
<sequence>MNNHKRISALIFLSVAIIFGCKDNDKGTPKDEECGYTITITEAGNAFASYTNNCTNAIIGQSNNELSMVLNSPDTKYSLTINIKGAIQGDYVVKNEPPYGSGTATLFLTSDQSKIPGALSFFQGKFIITKFKDQTADGTMNATVTSTVNKKTYTLTGEFKNMPVKKILM</sequence>
<dbReference type="RefSeq" id="WP_136835762.1">
    <property type="nucleotide sequence ID" value="NZ_SWBQ01000002.1"/>
</dbReference>
<dbReference type="Proteomes" id="UP000307244">
    <property type="component" value="Unassembled WGS sequence"/>
</dbReference>
<comment type="caution">
    <text evidence="1">The sequence shown here is derived from an EMBL/GenBank/DDBJ whole genome shotgun (WGS) entry which is preliminary data.</text>
</comment>
<gene>
    <name evidence="1" type="ORF">FA047_09425</name>
</gene>
<name>A0A4U1CLN0_9SPHI</name>
<accession>A0A4U1CLN0</accession>
<dbReference type="EMBL" id="SWBQ01000002">
    <property type="protein sequence ID" value="TKC07456.1"/>
    <property type="molecule type" value="Genomic_DNA"/>
</dbReference>
<evidence type="ECO:0000313" key="1">
    <source>
        <dbReference type="EMBL" id="TKC07456.1"/>
    </source>
</evidence>
<dbReference type="AlphaFoldDB" id="A0A4U1CLN0"/>
<reference evidence="1 2" key="1">
    <citation type="submission" date="2019-04" db="EMBL/GenBank/DDBJ databases">
        <title>Pedobacter sp. RP-3-15 sp. nov., isolated from Arctic soil.</title>
        <authorList>
            <person name="Dahal R.H."/>
            <person name="Kim D.-U."/>
        </authorList>
    </citation>
    <scope>NUCLEOTIDE SEQUENCE [LARGE SCALE GENOMIC DNA]</scope>
    <source>
        <strain evidence="1 2">RP-3-15</strain>
    </source>
</reference>
<evidence type="ECO:0000313" key="2">
    <source>
        <dbReference type="Proteomes" id="UP000307244"/>
    </source>
</evidence>
<protein>
    <submittedName>
        <fullName evidence="1">Uncharacterized protein</fullName>
    </submittedName>
</protein>
<dbReference type="PROSITE" id="PS51257">
    <property type="entry name" value="PROKAR_LIPOPROTEIN"/>
    <property type="match status" value="1"/>
</dbReference>